<evidence type="ECO:0000256" key="1">
    <source>
        <dbReference type="SAM" id="Coils"/>
    </source>
</evidence>
<dbReference type="AlphaFoldDB" id="A0A8I2B8F9"/>
<protein>
    <submittedName>
        <fullName evidence="2">Uncharacterized protein</fullName>
    </submittedName>
</protein>
<feature type="coiled-coil region" evidence="1">
    <location>
        <begin position="13"/>
        <end position="40"/>
    </location>
</feature>
<gene>
    <name evidence="2" type="ORF">J5227_07620</name>
</gene>
<reference evidence="2" key="1">
    <citation type="submission" date="2021-03" db="EMBL/GenBank/DDBJ databases">
        <title>Isolation of Bacillus subtilis from fermented food sample.</title>
        <authorList>
            <person name="Lakshmanan V."/>
            <person name="Athira K."/>
            <person name="Rajagopal K."/>
        </authorList>
    </citation>
    <scope>NUCLEOTIDE SEQUENCE</scope>
    <source>
        <strain evidence="2">S1</strain>
    </source>
</reference>
<accession>A0A8I2B8F9</accession>
<evidence type="ECO:0000313" key="3">
    <source>
        <dbReference type="Proteomes" id="UP000665181"/>
    </source>
</evidence>
<organism evidence="2 3">
    <name type="scientific">Bacillus subtilis</name>
    <dbReference type="NCBI Taxonomy" id="1423"/>
    <lineage>
        <taxon>Bacteria</taxon>
        <taxon>Bacillati</taxon>
        <taxon>Bacillota</taxon>
        <taxon>Bacilli</taxon>
        <taxon>Bacillales</taxon>
        <taxon>Bacillaceae</taxon>
        <taxon>Bacillus</taxon>
    </lineage>
</organism>
<dbReference type="RefSeq" id="WP_101561934.1">
    <property type="nucleotide sequence ID" value="NZ_JAGFPW010000005.1"/>
</dbReference>
<evidence type="ECO:0000313" key="2">
    <source>
        <dbReference type="EMBL" id="MBO3794176.1"/>
    </source>
</evidence>
<proteinExistence type="predicted"/>
<name>A0A8I2B8F9_BACIU</name>
<sequence>MKSTKYQVLKSDFDFATKQLKQYKEIIDQQKQELEAYKSVLIRIVKVRTDPAMYKCWAREALITVDKTLN</sequence>
<comment type="caution">
    <text evidence="2">The sequence shown here is derived from an EMBL/GenBank/DDBJ whole genome shotgun (WGS) entry which is preliminary data.</text>
</comment>
<keyword evidence="1" id="KW-0175">Coiled coil</keyword>
<dbReference type="EMBL" id="JAGFPW010000005">
    <property type="protein sequence ID" value="MBO3794176.1"/>
    <property type="molecule type" value="Genomic_DNA"/>
</dbReference>
<dbReference type="Proteomes" id="UP000665181">
    <property type="component" value="Unassembled WGS sequence"/>
</dbReference>